<comment type="caution">
    <text evidence="1">The sequence shown here is derived from an EMBL/GenBank/DDBJ whole genome shotgun (WGS) entry which is preliminary data.</text>
</comment>
<evidence type="ECO:0000313" key="1">
    <source>
        <dbReference type="EMBL" id="CAH9049457.1"/>
    </source>
</evidence>
<dbReference type="PANTHER" id="PTHR35175:SF1">
    <property type="entry name" value="OXIDOREDUCTASE"/>
    <property type="match status" value="1"/>
</dbReference>
<accession>A0A9W4QQV5</accession>
<evidence type="ECO:0008006" key="5">
    <source>
        <dbReference type="Google" id="ProtNLM"/>
    </source>
</evidence>
<dbReference type="PANTHER" id="PTHR35175">
    <property type="entry name" value="DUF1289 DOMAIN-CONTAINING PROTEIN"/>
    <property type="match status" value="1"/>
</dbReference>
<sequence length="85" mass="10053">MGIMEQIEIFEIPSPCKGICQVNNRGYCKGCYRSREERFAWNDLTSAQKRKVTVLCQQRYKRYLATKKKQNAQNDKPNEQQSLDF</sequence>
<evidence type="ECO:0000313" key="2">
    <source>
        <dbReference type="EMBL" id="CAH9055855.1"/>
    </source>
</evidence>
<keyword evidence="3" id="KW-1185">Reference proteome</keyword>
<dbReference type="EMBL" id="CAMAPD010000005">
    <property type="protein sequence ID" value="CAH9055855.1"/>
    <property type="molecule type" value="Genomic_DNA"/>
</dbReference>
<reference evidence="1 4" key="1">
    <citation type="submission" date="2022-07" db="EMBL/GenBank/DDBJ databases">
        <authorList>
            <person name="Criscuolo A."/>
        </authorList>
    </citation>
    <scope>NUCLEOTIDE SEQUENCE</scope>
    <source>
        <strain evidence="4">CIP 111951</strain>
        <strain evidence="1">CIP111854</strain>
        <strain evidence="2">CIP111951</strain>
    </source>
</reference>
<dbReference type="Pfam" id="PF06945">
    <property type="entry name" value="DUF1289"/>
    <property type="match status" value="1"/>
</dbReference>
<dbReference type="EMBL" id="CAMAPC010000001">
    <property type="protein sequence ID" value="CAH9049457.1"/>
    <property type="molecule type" value="Genomic_DNA"/>
</dbReference>
<gene>
    <name evidence="1" type="ORF">PSECIP111854_00091</name>
    <name evidence="2" type="ORF">PSECIP111951_01329</name>
</gene>
<protein>
    <recommendedName>
        <fullName evidence="5">DUF1289 domain-containing protein</fullName>
    </recommendedName>
</protein>
<dbReference type="Proteomes" id="UP001152467">
    <property type="component" value="Unassembled WGS sequence"/>
</dbReference>
<organism evidence="1 3">
    <name type="scientific">Pseudoalteromonas holothuriae</name>
    <dbReference type="NCBI Taxonomy" id="2963714"/>
    <lineage>
        <taxon>Bacteria</taxon>
        <taxon>Pseudomonadati</taxon>
        <taxon>Pseudomonadota</taxon>
        <taxon>Gammaproteobacteria</taxon>
        <taxon>Alteromonadales</taxon>
        <taxon>Pseudoalteromonadaceae</taxon>
        <taxon>Pseudoalteromonas</taxon>
    </lineage>
</organism>
<evidence type="ECO:0000313" key="3">
    <source>
        <dbReference type="Proteomes" id="UP001152467"/>
    </source>
</evidence>
<dbReference type="Proteomes" id="UP001152485">
    <property type="component" value="Unassembled WGS sequence"/>
</dbReference>
<proteinExistence type="predicted"/>
<evidence type="ECO:0000313" key="4">
    <source>
        <dbReference type="Proteomes" id="UP001152485"/>
    </source>
</evidence>
<dbReference type="AlphaFoldDB" id="A0A9W4QQV5"/>
<name>A0A9W4QQV5_9GAMM</name>
<dbReference type="InterPro" id="IPR010710">
    <property type="entry name" value="DUF1289"/>
</dbReference>